<gene>
    <name evidence="2" type="ORF">IWZ03DRAFT_54468</name>
</gene>
<protein>
    <submittedName>
        <fullName evidence="2">Uncharacterized protein</fullName>
    </submittedName>
</protein>
<reference evidence="2 3" key="1">
    <citation type="submission" date="2024-04" db="EMBL/GenBank/DDBJ databases">
        <title>Phyllosticta paracitricarpa is synonymous to the EU quarantine fungus P. citricarpa based on phylogenomic analyses.</title>
        <authorList>
            <consortium name="Lawrence Berkeley National Laboratory"/>
            <person name="Van Ingen-Buijs V.A."/>
            <person name="Van Westerhoven A.C."/>
            <person name="Haridas S."/>
            <person name="Skiadas P."/>
            <person name="Martin F."/>
            <person name="Groenewald J.Z."/>
            <person name="Crous P.W."/>
            <person name="Seidl M.F."/>
        </authorList>
    </citation>
    <scope>NUCLEOTIDE SEQUENCE [LARGE SCALE GENOMIC DNA]</scope>
    <source>
        <strain evidence="2 3">CBS 123371</strain>
    </source>
</reference>
<sequence length="203" mass="22461">MPQKRAQRGRSTCSQPLPGILYSRHPGKWYMKRSEVGFPVWSFQSATPAISSRICPDWGRAWVMGAHVAASRTCKMQRDPPDLVTSGCGPTSSQDPGEWWSKRGSHSSHCEGNHQAETCGIDPLAPRQIYSERGQWGSPELHVSVRPFRVSGVKMVRAGSDAVNAVRPLVANQRHGDAGKWVTCLITFIHRVLVCASGLDRRM</sequence>
<name>A0ABR1KI71_9PEZI</name>
<dbReference type="EMBL" id="JBBPHU010000011">
    <property type="protein sequence ID" value="KAK7512269.1"/>
    <property type="molecule type" value="Genomic_DNA"/>
</dbReference>
<comment type="caution">
    <text evidence="2">The sequence shown here is derived from an EMBL/GenBank/DDBJ whole genome shotgun (WGS) entry which is preliminary data.</text>
</comment>
<keyword evidence="3" id="KW-1185">Reference proteome</keyword>
<organism evidence="2 3">
    <name type="scientific">Phyllosticta citriasiana</name>
    <dbReference type="NCBI Taxonomy" id="595635"/>
    <lineage>
        <taxon>Eukaryota</taxon>
        <taxon>Fungi</taxon>
        <taxon>Dikarya</taxon>
        <taxon>Ascomycota</taxon>
        <taxon>Pezizomycotina</taxon>
        <taxon>Dothideomycetes</taxon>
        <taxon>Dothideomycetes incertae sedis</taxon>
        <taxon>Botryosphaeriales</taxon>
        <taxon>Phyllostictaceae</taxon>
        <taxon>Phyllosticta</taxon>
    </lineage>
</organism>
<feature type="region of interest" description="Disordered" evidence="1">
    <location>
        <begin position="83"/>
        <end position="106"/>
    </location>
</feature>
<dbReference type="Proteomes" id="UP001363622">
    <property type="component" value="Unassembled WGS sequence"/>
</dbReference>
<accession>A0ABR1KI71</accession>
<evidence type="ECO:0000256" key="1">
    <source>
        <dbReference type="SAM" id="MobiDB-lite"/>
    </source>
</evidence>
<evidence type="ECO:0000313" key="2">
    <source>
        <dbReference type="EMBL" id="KAK7512269.1"/>
    </source>
</evidence>
<proteinExistence type="predicted"/>
<evidence type="ECO:0000313" key="3">
    <source>
        <dbReference type="Proteomes" id="UP001363622"/>
    </source>
</evidence>